<comment type="caution">
    <text evidence="7">The sequence shown here is derived from an EMBL/GenBank/DDBJ whole genome shotgun (WGS) entry which is preliminary data.</text>
</comment>
<dbReference type="PANTHER" id="PTHR48182">
    <property type="entry name" value="PROTEIN SERAC1"/>
    <property type="match status" value="1"/>
</dbReference>
<sequence length="1594" mass="177311">MVMLTRVHSAPEPGALNVVFVHGLGGHPRETWMHNATDHTTLWPTWIGEDTDCHVWIAGYGAAPTKWVDTAMHLADQGVALVSALQAEESLSGARTVLVGHSLGGLVIKSGMTQAESLGDPSHAQVLNTIEGVVFIGTPHQGANLANLADVLRILVRPNPQVGNMQTDDAWLKTLNGQFRHQQARRKFQVRVFFETKKLFKGIRILGIPLGKSFIIVDRHSSDPGIEGVVPTGIEGDHLEIAKPRSRTVLAHKALVEIIKRIAQSGGFPPGQGLTTPLATREPVLPSAEEIARKLSNASTQMLNWPSTLLDGTWIQRMELEPLSLDLNGGDEHTFFILGEPGSGKSSLLVKLAEEKRQTGWSVLAIKADRLPEEVRDRQDLNGYLDLGGDSIAILQTAAARGPVLVVIDQIDALAELIVQQSARLRVLLDFVNDLASIPGIRTVISCRTFEQKHDPALRNLSAQIVNLELPEWGDVLPVLQAHGLHADVWNPELKQILRSPHALVVYLSLLREHTELGALTSFHGLQEAQWEKYVLSDPTDAKRKTLRVLAKNMAEREVLGLPLAIVEEHYMVIKQLSAMGLLRIDSGRVEFRHQTLYEFVRARMFLEDSGSLTDTVLQNQSTLRIRPQVWHALSYFRSAAPLDYEKELEKLWEAELRPHLRMLLIEFLGKQTELLSKERTLVEACIEDTWLFPRFISAMVGSPGWFDALSTSAIPKWMAQGEVRAQALVPLLTQALQFNASAVVSFIHRFWLPAPELDILSWQVLAWNDVSPMPGLWLDGLTTIANRTPLSEWTIASTTNLVSIDHPTEAPKLLRAWLNRAIEHAKSIESPSSRTPNAVEKMIDVIRNIIQSNYLHEIEAVAEAAPQPFCEEIWPLLVECFQVTSSKATGSGGGYRDSRGLSIRQMGEGASHCPPLLASIFLALEKWATLDAAKFLDFADSYSSSESLLVHRLLALGRAVAGRTWPTRILHYISDDPRRLMLGPYSDVHHDSIALIQAIAPQLDDQHYLRLEEILKHWSMPVSGAITEPVSIRQQRTIWNRQHRLRLLRALPARRLTPAIQKLIEEENRAFPSQSPREVTFGEAQWIGSPVTAEQMAKASDEDVFGIFTELTDECGWDHPRHQMQGGAIQAGRELGRLAHVDLPKTLRILRSLEPAVNEIPAACILRELTSAKIPAAELHALVLELAEKGFSSPGFRSDAAFAIESSVTEDQPIPEALIAMLEKWLTADSTVHDSEPEDPQKPNRSSVLWGGGLSMVIPEGNYPVLSALTAACLVPSTKKSDRWLDILEKHAQRNEVPQVWEMLLQSELTNLGLCDHFRAERLVETIISKLPTLLCTDGWIRFLAMTNRWASSATVQRWIELTVDPDRHRQGAGELIALRHARFPAERWARDMAYALAEGGSEASVGLAHSVARLWAESITRPAVQPLVVKIIARGEPEVLTALSAIFTCDAFLPDADTFEVLDAFVEHPQIFHTATADMLPEQLAKLVTREPRRIFLVANAMLDVVGSKMGNIATSWYFSTEWIVDIALKLQDLDDSARSLGALLFERMLEFNIPQARDMSICLDKRTPAGRAPQPQRRRPISRLRKKATNA</sequence>
<dbReference type="GO" id="GO:0016020">
    <property type="term" value="C:membrane"/>
    <property type="evidence" value="ECO:0007669"/>
    <property type="project" value="UniProtKB-SubCell"/>
</dbReference>
<evidence type="ECO:0000256" key="2">
    <source>
        <dbReference type="ARBA" id="ARBA00004370"/>
    </source>
</evidence>
<keyword evidence="4" id="KW-0472">Membrane</keyword>
<feature type="domain" description="AAA+ ATPase" evidence="6">
    <location>
        <begin position="331"/>
        <end position="472"/>
    </location>
</feature>
<dbReference type="InterPro" id="IPR027417">
    <property type="entry name" value="P-loop_NTPase"/>
</dbReference>
<dbReference type="Pfam" id="PF12697">
    <property type="entry name" value="Abhydrolase_6"/>
    <property type="match status" value="1"/>
</dbReference>
<name>A0A6A7Z0Z0_9PSED</name>
<evidence type="ECO:0000259" key="6">
    <source>
        <dbReference type="SMART" id="SM00382"/>
    </source>
</evidence>
<dbReference type="InterPro" id="IPR029058">
    <property type="entry name" value="AB_hydrolase_fold"/>
</dbReference>
<dbReference type="SMART" id="SM00382">
    <property type="entry name" value="AAA"/>
    <property type="match status" value="1"/>
</dbReference>
<dbReference type="InterPro" id="IPR000073">
    <property type="entry name" value="AB_hydrolase_1"/>
</dbReference>
<gene>
    <name evidence="7" type="ORF">GHN86_13870</name>
</gene>
<keyword evidence="7" id="KW-0378">Hydrolase</keyword>
<dbReference type="EMBL" id="WIWC01000021">
    <property type="protein sequence ID" value="MQT81140.1"/>
    <property type="molecule type" value="Genomic_DNA"/>
</dbReference>
<proteinExistence type="predicted"/>
<dbReference type="PANTHER" id="PTHR48182:SF2">
    <property type="entry name" value="PROTEIN SERAC1"/>
    <property type="match status" value="1"/>
</dbReference>
<feature type="region of interest" description="Disordered" evidence="5">
    <location>
        <begin position="1567"/>
        <end position="1594"/>
    </location>
</feature>
<evidence type="ECO:0000256" key="5">
    <source>
        <dbReference type="SAM" id="MobiDB-lite"/>
    </source>
</evidence>
<dbReference type="SUPFAM" id="SSF53474">
    <property type="entry name" value="alpha/beta-Hydrolases"/>
    <property type="match status" value="1"/>
</dbReference>
<evidence type="ECO:0000313" key="7">
    <source>
        <dbReference type="EMBL" id="MQT81140.1"/>
    </source>
</evidence>
<dbReference type="SUPFAM" id="SSF52540">
    <property type="entry name" value="P-loop containing nucleoside triphosphate hydrolases"/>
    <property type="match status" value="1"/>
</dbReference>
<dbReference type="GO" id="GO:0016887">
    <property type="term" value="F:ATP hydrolysis activity"/>
    <property type="evidence" value="ECO:0007669"/>
    <property type="project" value="InterPro"/>
</dbReference>
<keyword evidence="3" id="KW-0256">Endoplasmic reticulum</keyword>
<evidence type="ECO:0000256" key="3">
    <source>
        <dbReference type="ARBA" id="ARBA00022824"/>
    </source>
</evidence>
<dbReference type="CDD" id="cd00009">
    <property type="entry name" value="AAA"/>
    <property type="match status" value="1"/>
</dbReference>
<dbReference type="Pfam" id="PF00004">
    <property type="entry name" value="AAA"/>
    <property type="match status" value="1"/>
</dbReference>
<reference evidence="7" key="1">
    <citation type="submission" date="2019-10" db="EMBL/GenBank/DDBJ databases">
        <title>Evaluation of single-gene subtyping targets for Pseudomonas.</title>
        <authorList>
            <person name="Reichler S.J."/>
            <person name="Orsi R.H."/>
            <person name="Wiedmann M."/>
            <person name="Martin N.H."/>
            <person name="Murphy S.I."/>
        </authorList>
    </citation>
    <scope>NUCLEOTIDE SEQUENCE</scope>
    <source>
        <strain evidence="7">FSL R10-2339</strain>
    </source>
</reference>
<protein>
    <submittedName>
        <fullName evidence="7">Alpha/beta fold hydrolase</fullName>
    </submittedName>
</protein>
<dbReference type="Gene3D" id="3.40.50.300">
    <property type="entry name" value="P-loop containing nucleotide triphosphate hydrolases"/>
    <property type="match status" value="1"/>
</dbReference>
<evidence type="ECO:0000256" key="4">
    <source>
        <dbReference type="ARBA" id="ARBA00023136"/>
    </source>
</evidence>
<feature type="compositionally biased region" description="Basic residues" evidence="5">
    <location>
        <begin position="1579"/>
        <end position="1594"/>
    </location>
</feature>
<dbReference type="InterPro" id="IPR003959">
    <property type="entry name" value="ATPase_AAA_core"/>
</dbReference>
<organism evidence="7">
    <name type="scientific">Pseudomonas helleri</name>
    <dbReference type="NCBI Taxonomy" id="1608996"/>
    <lineage>
        <taxon>Bacteria</taxon>
        <taxon>Pseudomonadati</taxon>
        <taxon>Pseudomonadota</taxon>
        <taxon>Gammaproteobacteria</taxon>
        <taxon>Pseudomonadales</taxon>
        <taxon>Pseudomonadaceae</taxon>
        <taxon>Pseudomonas</taxon>
    </lineage>
</organism>
<dbReference type="InterPro" id="IPR003593">
    <property type="entry name" value="AAA+_ATPase"/>
</dbReference>
<comment type="subcellular location">
    <subcellularLocation>
        <location evidence="1">Endoplasmic reticulum</location>
    </subcellularLocation>
    <subcellularLocation>
        <location evidence="2">Membrane</location>
    </subcellularLocation>
</comment>
<dbReference type="Gene3D" id="3.40.50.1820">
    <property type="entry name" value="alpha/beta hydrolase"/>
    <property type="match status" value="1"/>
</dbReference>
<dbReference type="GO" id="GO:0005524">
    <property type="term" value="F:ATP binding"/>
    <property type="evidence" value="ECO:0007669"/>
    <property type="project" value="InterPro"/>
</dbReference>
<accession>A0A6A7Z0Z0</accession>
<dbReference type="InterPro" id="IPR052374">
    <property type="entry name" value="SERAC1"/>
</dbReference>
<evidence type="ECO:0000256" key="1">
    <source>
        <dbReference type="ARBA" id="ARBA00004240"/>
    </source>
</evidence>